<name>A0ABU5ZF09_9BACL</name>
<evidence type="ECO:0000256" key="5">
    <source>
        <dbReference type="SAM" id="Phobius"/>
    </source>
</evidence>
<keyword evidence="7" id="KW-1185">Reference proteome</keyword>
<dbReference type="EMBL" id="JAYJLD010000005">
    <property type="protein sequence ID" value="MEB3101089.1"/>
    <property type="molecule type" value="Genomic_DNA"/>
</dbReference>
<dbReference type="PANTHER" id="PTHR37306:SF1">
    <property type="entry name" value="COLICIN V PRODUCTION PROTEIN"/>
    <property type="match status" value="1"/>
</dbReference>
<feature type="transmembrane region" description="Helical" evidence="5">
    <location>
        <begin position="121"/>
        <end position="143"/>
    </location>
</feature>
<feature type="transmembrane region" description="Helical" evidence="5">
    <location>
        <begin position="81"/>
        <end position="109"/>
    </location>
</feature>
<evidence type="ECO:0000313" key="6">
    <source>
        <dbReference type="EMBL" id="MEB3101089.1"/>
    </source>
</evidence>
<comment type="subcellular location">
    <subcellularLocation>
        <location evidence="1">Membrane</location>
        <topology evidence="1">Multi-pass membrane protein</topology>
    </subcellularLocation>
</comment>
<keyword evidence="4 5" id="KW-0472">Membrane</keyword>
<keyword evidence="3 5" id="KW-1133">Transmembrane helix</keyword>
<feature type="transmembrane region" description="Helical" evidence="5">
    <location>
        <begin position="30"/>
        <end position="48"/>
    </location>
</feature>
<feature type="transmembrane region" description="Helical" evidence="5">
    <location>
        <begin position="6"/>
        <end position="23"/>
    </location>
</feature>
<dbReference type="InterPro" id="IPR003825">
    <property type="entry name" value="Colicin-V_CvpA"/>
</dbReference>
<dbReference type="PANTHER" id="PTHR37306">
    <property type="entry name" value="COLICIN V PRODUCTION PROTEIN"/>
    <property type="match status" value="1"/>
</dbReference>
<organism evidence="6 7">
    <name type="scientific">Ferviditalea candida</name>
    <dbReference type="NCBI Taxonomy" id="3108399"/>
    <lineage>
        <taxon>Bacteria</taxon>
        <taxon>Bacillati</taxon>
        <taxon>Bacillota</taxon>
        <taxon>Bacilli</taxon>
        <taxon>Bacillales</taxon>
        <taxon>Paenibacillaceae</taxon>
        <taxon>Ferviditalea</taxon>
    </lineage>
</organism>
<dbReference type="Pfam" id="PF02674">
    <property type="entry name" value="Colicin_V"/>
    <property type="match status" value="1"/>
</dbReference>
<evidence type="ECO:0000256" key="1">
    <source>
        <dbReference type="ARBA" id="ARBA00004141"/>
    </source>
</evidence>
<accession>A0ABU5ZF09</accession>
<gene>
    <name evidence="6" type="ORF">VF724_05375</name>
</gene>
<evidence type="ECO:0000256" key="3">
    <source>
        <dbReference type="ARBA" id="ARBA00022989"/>
    </source>
</evidence>
<dbReference type="Proteomes" id="UP001310386">
    <property type="component" value="Unassembled WGS sequence"/>
</dbReference>
<reference evidence="6" key="1">
    <citation type="submission" date="2023-12" db="EMBL/GenBank/DDBJ databases">
        <title>Fervidustalea candida gen. nov., sp. nov., a novel member of the family Paenibacillaceae isolated from a geothermal area.</title>
        <authorList>
            <person name="Li W.-J."/>
            <person name="Jiao J.-Y."/>
            <person name="Chen Y."/>
        </authorList>
    </citation>
    <scope>NUCLEOTIDE SEQUENCE</scope>
    <source>
        <strain evidence="6">SYSU GA230002</strain>
    </source>
</reference>
<comment type="caution">
    <text evidence="6">The sequence shown here is derived from an EMBL/GenBank/DDBJ whole genome shotgun (WGS) entry which is preliminary data.</text>
</comment>
<keyword evidence="2 5" id="KW-0812">Transmembrane</keyword>
<evidence type="ECO:0000256" key="2">
    <source>
        <dbReference type="ARBA" id="ARBA00022692"/>
    </source>
</evidence>
<dbReference type="RefSeq" id="WP_371753203.1">
    <property type="nucleotide sequence ID" value="NZ_JAYJLD010000005.1"/>
</dbReference>
<evidence type="ECO:0000313" key="7">
    <source>
        <dbReference type="Proteomes" id="UP001310386"/>
    </source>
</evidence>
<sequence length="201" mass="22139">MNLNWVDYVIIGLLVGGFLMGYVRGFVSQLLSIFGTVIAFIAAFRFYGGLSPWIAQHLPISSLGSFKQYAPFAENMQLDKYFYNALAFALIFFGSKIVLSIVGGVLNVIAKIPGIHFVNKWSGAVLAFVEVLAMIVIAVNLLAVTPVEKLKAALEQSVIVTYILHYAPYISPLLQDLWKHDPAIPSSPSGRLIRFFLNGLL</sequence>
<proteinExistence type="predicted"/>
<protein>
    <submittedName>
        <fullName evidence="6">CvpA family protein</fullName>
    </submittedName>
</protein>
<evidence type="ECO:0000256" key="4">
    <source>
        <dbReference type="ARBA" id="ARBA00023136"/>
    </source>
</evidence>